<protein>
    <submittedName>
        <fullName evidence="1">Uncharacterized protein</fullName>
    </submittedName>
</protein>
<name>A0ACB8D7G9_DERSI</name>
<organism evidence="1 2">
    <name type="scientific">Dermacentor silvarum</name>
    <name type="common">Tick</name>
    <dbReference type="NCBI Taxonomy" id="543639"/>
    <lineage>
        <taxon>Eukaryota</taxon>
        <taxon>Metazoa</taxon>
        <taxon>Ecdysozoa</taxon>
        <taxon>Arthropoda</taxon>
        <taxon>Chelicerata</taxon>
        <taxon>Arachnida</taxon>
        <taxon>Acari</taxon>
        <taxon>Parasitiformes</taxon>
        <taxon>Ixodida</taxon>
        <taxon>Ixodoidea</taxon>
        <taxon>Ixodidae</taxon>
        <taxon>Rhipicephalinae</taxon>
        <taxon>Dermacentor</taxon>
    </lineage>
</organism>
<evidence type="ECO:0000313" key="1">
    <source>
        <dbReference type="EMBL" id="KAH7960537.1"/>
    </source>
</evidence>
<keyword evidence="2" id="KW-1185">Reference proteome</keyword>
<dbReference type="Proteomes" id="UP000821865">
    <property type="component" value="Chromosome 3"/>
</dbReference>
<sequence>MADTGASRVLPTGWEVRLSRSTGEVYYINVLTKESQWDFPEEPAQARFLGLIGDDHVWCSHVLVKHRESRRPFSWREENVTRTRDEALALIKRYREEIVSGKKTFEQLASQYSDCSSAKRKGDLGMFGRGATQKRFEEAAFALKVGELSEPVFTESGVHLILRTA</sequence>
<evidence type="ECO:0000313" key="2">
    <source>
        <dbReference type="Proteomes" id="UP000821865"/>
    </source>
</evidence>
<dbReference type="EMBL" id="CM023472">
    <property type="protein sequence ID" value="KAH7960537.1"/>
    <property type="molecule type" value="Genomic_DNA"/>
</dbReference>
<proteinExistence type="predicted"/>
<gene>
    <name evidence="1" type="ORF">HPB49_020999</name>
</gene>
<reference evidence="1" key="1">
    <citation type="submission" date="2020-05" db="EMBL/GenBank/DDBJ databases">
        <title>Large-scale comparative analyses of tick genomes elucidate their genetic diversity and vector capacities.</title>
        <authorList>
            <person name="Jia N."/>
            <person name="Wang J."/>
            <person name="Shi W."/>
            <person name="Du L."/>
            <person name="Sun Y."/>
            <person name="Zhan W."/>
            <person name="Jiang J."/>
            <person name="Wang Q."/>
            <person name="Zhang B."/>
            <person name="Ji P."/>
            <person name="Sakyi L.B."/>
            <person name="Cui X."/>
            <person name="Yuan T."/>
            <person name="Jiang B."/>
            <person name="Yang W."/>
            <person name="Lam T.T.-Y."/>
            <person name="Chang Q."/>
            <person name="Ding S."/>
            <person name="Wang X."/>
            <person name="Zhu J."/>
            <person name="Ruan X."/>
            <person name="Zhao L."/>
            <person name="Wei J."/>
            <person name="Que T."/>
            <person name="Du C."/>
            <person name="Cheng J."/>
            <person name="Dai P."/>
            <person name="Han X."/>
            <person name="Huang E."/>
            <person name="Gao Y."/>
            <person name="Liu J."/>
            <person name="Shao H."/>
            <person name="Ye R."/>
            <person name="Li L."/>
            <person name="Wei W."/>
            <person name="Wang X."/>
            <person name="Wang C."/>
            <person name="Yang T."/>
            <person name="Huo Q."/>
            <person name="Li W."/>
            <person name="Guo W."/>
            <person name="Chen H."/>
            <person name="Zhou L."/>
            <person name="Ni X."/>
            <person name="Tian J."/>
            <person name="Zhou Y."/>
            <person name="Sheng Y."/>
            <person name="Liu T."/>
            <person name="Pan Y."/>
            <person name="Xia L."/>
            <person name="Li J."/>
            <person name="Zhao F."/>
            <person name="Cao W."/>
        </authorList>
    </citation>
    <scope>NUCLEOTIDE SEQUENCE</scope>
    <source>
        <strain evidence="1">Dsil-2018</strain>
    </source>
</reference>
<accession>A0ACB8D7G9</accession>
<comment type="caution">
    <text evidence="1">The sequence shown here is derived from an EMBL/GenBank/DDBJ whole genome shotgun (WGS) entry which is preliminary data.</text>
</comment>